<accession>A0A450S5D7</accession>
<gene>
    <name evidence="2" type="ORF">BECKFM1743A_GA0114220_1006410</name>
    <name evidence="3" type="ORF">BECKFM1743B_GA0114221_100639</name>
    <name evidence="1" type="ORF">BECKFM1743C_GA0114222_100418</name>
</gene>
<evidence type="ECO:0000313" key="1">
    <source>
        <dbReference type="EMBL" id="VFJ47098.1"/>
    </source>
</evidence>
<name>A0A450S5D7_9GAMM</name>
<dbReference type="AlphaFoldDB" id="A0A450S5D7"/>
<organism evidence="1">
    <name type="scientific">Candidatus Kentrum sp. FM</name>
    <dbReference type="NCBI Taxonomy" id="2126340"/>
    <lineage>
        <taxon>Bacteria</taxon>
        <taxon>Pseudomonadati</taxon>
        <taxon>Pseudomonadota</taxon>
        <taxon>Gammaproteobacteria</taxon>
        <taxon>Candidatus Kentrum</taxon>
    </lineage>
</organism>
<evidence type="ECO:0000313" key="2">
    <source>
        <dbReference type="EMBL" id="VFJ48919.1"/>
    </source>
</evidence>
<dbReference type="EMBL" id="CAADFA010000041">
    <property type="protein sequence ID" value="VFJ47098.1"/>
    <property type="molecule type" value="Genomic_DNA"/>
</dbReference>
<protein>
    <submittedName>
        <fullName evidence="1">Uncharacterized protein</fullName>
    </submittedName>
</protein>
<sequence length="106" mass="11714">MSILSEFLTKLGVQDDFCIQLTRKTRQGQIILAGCAAVFFRKDMVNLVGRKTERIRDVAIFTAAIGPLKNLAAHGGGNIAPCATFSHNQLTFKKIIRMEKVAHEVI</sequence>
<dbReference type="EMBL" id="CAADEZ010000064">
    <property type="protein sequence ID" value="VFJ48919.1"/>
    <property type="molecule type" value="Genomic_DNA"/>
</dbReference>
<dbReference type="EMBL" id="CAADFL010000063">
    <property type="protein sequence ID" value="VFK08231.1"/>
    <property type="molecule type" value="Genomic_DNA"/>
</dbReference>
<reference evidence="1" key="1">
    <citation type="submission" date="2019-02" db="EMBL/GenBank/DDBJ databases">
        <authorList>
            <person name="Gruber-Vodicka R. H."/>
            <person name="Seah K. B. B."/>
        </authorList>
    </citation>
    <scope>NUCLEOTIDE SEQUENCE</scope>
    <source>
        <strain evidence="2">BECK_BZ163</strain>
        <strain evidence="3">BECK_BZ164</strain>
        <strain evidence="1">BECK_BZ165</strain>
    </source>
</reference>
<proteinExistence type="predicted"/>
<evidence type="ECO:0000313" key="3">
    <source>
        <dbReference type="EMBL" id="VFK08231.1"/>
    </source>
</evidence>